<protein>
    <submittedName>
        <fullName evidence="1">Uncharacterized protein</fullName>
    </submittedName>
</protein>
<name>W3V2T8_9GAMM</name>
<evidence type="ECO:0000313" key="1">
    <source>
        <dbReference type="EMBL" id="ETS30246.1"/>
    </source>
</evidence>
<dbReference type="EMBL" id="AYSJ01000014">
    <property type="protein sequence ID" value="ETS30246.1"/>
    <property type="molecule type" value="Genomic_DNA"/>
</dbReference>
<accession>W3V2T8</accession>
<dbReference type="AlphaFoldDB" id="W3V2T8"/>
<dbReference type="Proteomes" id="UP000018957">
    <property type="component" value="Unassembled WGS sequence"/>
</dbReference>
<evidence type="ECO:0000313" key="2">
    <source>
        <dbReference type="Proteomes" id="UP000018957"/>
    </source>
</evidence>
<proteinExistence type="predicted"/>
<organism evidence="1 2">
    <name type="scientific">Photorhabdus khanii NC19</name>
    <dbReference type="NCBI Taxonomy" id="1004151"/>
    <lineage>
        <taxon>Bacteria</taxon>
        <taxon>Pseudomonadati</taxon>
        <taxon>Pseudomonadota</taxon>
        <taxon>Gammaproteobacteria</taxon>
        <taxon>Enterobacterales</taxon>
        <taxon>Morganellaceae</taxon>
        <taxon>Photorhabdus</taxon>
    </lineage>
</organism>
<gene>
    <name evidence="1" type="ORF">PTE_03585</name>
</gene>
<sequence length="89" mass="9561">MATSGYNQQVSAVLWLSCPLSTSLGMNDFKVLTEQTGGAVFGALAGGSHSSSNNEKTVVTGSVRVNNGVSLQLIWRNAWELLLIKQSWF</sequence>
<dbReference type="PATRIC" id="fig|1004151.3.peg.4059"/>
<dbReference type="RefSeq" id="WP_081738258.1">
    <property type="nucleotide sequence ID" value="NZ_AYSJ01000014.1"/>
</dbReference>
<reference evidence="1 2" key="1">
    <citation type="submission" date="2013-11" db="EMBL/GenBank/DDBJ databases">
        <title>Elucidation of the Photorhabdus temperata genome and generation of transposon mutant library to identify motility mutants.</title>
        <authorList>
            <person name="Hurst S.G.IV."/>
            <person name="Micheals B."/>
            <person name="Abebe-Akele F."/>
            <person name="Rowedder H."/>
            <person name="Bullock H."/>
            <person name="Jackobeck R."/>
            <person name="Janicki E."/>
            <person name="Tisa L.S."/>
        </authorList>
    </citation>
    <scope>NUCLEOTIDE SEQUENCE [LARGE SCALE GENOMIC DNA]</scope>
    <source>
        <strain evidence="1 2">NC19</strain>
    </source>
</reference>
<keyword evidence="2" id="KW-1185">Reference proteome</keyword>
<comment type="caution">
    <text evidence="1">The sequence shown here is derived from an EMBL/GenBank/DDBJ whole genome shotgun (WGS) entry which is preliminary data.</text>
</comment>